<dbReference type="EMBL" id="CP002628">
    <property type="protein sequence ID" value="AEB06499.1"/>
    <property type="molecule type" value="Genomic_DNA"/>
</dbReference>
<evidence type="ECO:0000256" key="1">
    <source>
        <dbReference type="SAM" id="Phobius"/>
    </source>
</evidence>
<organism evidence="2 3">
    <name type="scientific">Coriobacterium glomerans (strain ATCC 49209 / DSM 20642 / JCM 10262 / PW2)</name>
    <dbReference type="NCBI Taxonomy" id="700015"/>
    <lineage>
        <taxon>Bacteria</taxon>
        <taxon>Bacillati</taxon>
        <taxon>Actinomycetota</taxon>
        <taxon>Coriobacteriia</taxon>
        <taxon>Coriobacteriales</taxon>
        <taxon>Coriobacteriaceae</taxon>
        <taxon>Coriobacterium</taxon>
    </lineage>
</organism>
<gene>
    <name evidence="2" type="ordered locus">Corgl_0380</name>
</gene>
<dbReference type="HOGENOM" id="CLU_084162_1_0_11"/>
<evidence type="ECO:0000313" key="2">
    <source>
        <dbReference type="EMBL" id="AEB06499.1"/>
    </source>
</evidence>
<evidence type="ECO:0000313" key="3">
    <source>
        <dbReference type="Proteomes" id="UP000006851"/>
    </source>
</evidence>
<protein>
    <submittedName>
        <fullName evidence="2">Uncharacterized protein</fullName>
    </submittedName>
</protein>
<reference evidence="3" key="1">
    <citation type="journal article" date="2013" name="Stand. Genomic Sci.">
        <title>Complete genome sequence of Coriobacterium glomerans type strain (PW2(T)) from the midgut of Pyrrhocoris apterus L. (red soldier bug).</title>
        <authorList>
            <person name="Stackebrandt E."/>
            <person name="Zeytun A."/>
            <person name="Lapidus A."/>
            <person name="Nolan M."/>
            <person name="Lucas S."/>
            <person name="Hammon N."/>
            <person name="Deshpande S."/>
            <person name="Cheng J.F."/>
            <person name="Tapia R."/>
            <person name="Goodwin L.A."/>
            <person name="Pitluck S."/>
            <person name="Liolios K."/>
            <person name="Pagani I."/>
            <person name="Ivanova N."/>
            <person name="Mavromatis K."/>
            <person name="Mikhailova N."/>
            <person name="Huntemann M."/>
            <person name="Pati A."/>
            <person name="Chen A."/>
            <person name="Palaniappan K."/>
            <person name="Chang Y.J."/>
            <person name="Land M."/>
            <person name="Hauser L."/>
            <person name="Rohde M."/>
            <person name="Pukall R."/>
            <person name="Goker M."/>
            <person name="Detter J.C."/>
            <person name="Woyke T."/>
            <person name="Bristow J."/>
            <person name="Eisen J.A."/>
            <person name="Markowitz V."/>
            <person name="Hugenholtz P."/>
            <person name="Kyrpides N.C."/>
            <person name="Klenk H.P."/>
        </authorList>
    </citation>
    <scope>NUCLEOTIDE SEQUENCE</scope>
    <source>
        <strain evidence="3">ATCC 49209 / DSM 20642 / JCM 10262 / PW2</strain>
    </source>
</reference>
<dbReference type="eggNOG" id="ENOG50318XJ">
    <property type="taxonomic scope" value="Bacteria"/>
</dbReference>
<sequence length="275" mass="29379">MRSILALELKRAFGGAPFVLALIIGIGLSVANIALVAAPYALSEMWAGWRDGAQGCPPSFFGTWMGQTPFTITTSIFYYALPLLACIPYATSLHADLSSHFATQLLVRKGRANYFAAKASATFLAAGLVSILPLVVNIIGVACLVPQYAPEPTAGIYAVSASSMLGELFYISPWVHISVFLMLTFIMAGLLGMVSVALSFFVRNGFAVLLAPFALCVVIQLVAQNTVFEGFSPLNMIMPAQPFPAVLWIVALEMGICAVALVVALAVRGFRYEEL</sequence>
<feature type="transmembrane region" description="Helical" evidence="1">
    <location>
        <begin position="115"/>
        <end position="148"/>
    </location>
</feature>
<feature type="transmembrane region" description="Helical" evidence="1">
    <location>
        <begin position="76"/>
        <end position="95"/>
    </location>
</feature>
<dbReference type="KEGG" id="cgo:Corgl_0380"/>
<feature type="transmembrane region" description="Helical" evidence="1">
    <location>
        <begin position="206"/>
        <end position="223"/>
    </location>
</feature>
<dbReference type="RefSeq" id="WP_013708242.1">
    <property type="nucleotide sequence ID" value="NC_015389.1"/>
</dbReference>
<feature type="transmembrane region" description="Helical" evidence="1">
    <location>
        <begin position="12"/>
        <end position="42"/>
    </location>
</feature>
<dbReference type="OrthoDB" id="2067652at2"/>
<keyword evidence="1" id="KW-1133">Transmembrane helix</keyword>
<keyword evidence="3" id="KW-1185">Reference proteome</keyword>
<proteinExistence type="predicted"/>
<keyword evidence="1" id="KW-0812">Transmembrane</keyword>
<feature type="transmembrane region" description="Helical" evidence="1">
    <location>
        <begin position="168"/>
        <end position="194"/>
    </location>
</feature>
<feature type="transmembrane region" description="Helical" evidence="1">
    <location>
        <begin position="243"/>
        <end position="267"/>
    </location>
</feature>
<keyword evidence="1" id="KW-0472">Membrane</keyword>
<dbReference type="AlphaFoldDB" id="F2NAH2"/>
<name>F2NAH2_CORGP</name>
<accession>F2NAH2</accession>
<dbReference type="Proteomes" id="UP000006851">
    <property type="component" value="Chromosome"/>
</dbReference>
<dbReference type="STRING" id="700015.Corgl_0380"/>